<name>L7ER15_STRT8</name>
<dbReference type="GeneID" id="97404650"/>
<dbReference type="RefSeq" id="WP_006383599.1">
    <property type="nucleotide sequence ID" value="NZ_AEJB01000681.1"/>
</dbReference>
<dbReference type="InterPro" id="IPR046200">
    <property type="entry name" value="DUF6233"/>
</dbReference>
<dbReference type="AlphaFoldDB" id="L7ER15"/>
<organism evidence="1 2">
    <name type="scientific">Streptomyces turgidiscabies (strain Car8)</name>
    <dbReference type="NCBI Taxonomy" id="698760"/>
    <lineage>
        <taxon>Bacteria</taxon>
        <taxon>Bacillati</taxon>
        <taxon>Actinomycetota</taxon>
        <taxon>Actinomycetes</taxon>
        <taxon>Kitasatosporales</taxon>
        <taxon>Streptomycetaceae</taxon>
        <taxon>Streptomyces</taxon>
    </lineage>
</organism>
<gene>
    <name evidence="1" type="ORF">STRTUCAR8_03676</name>
</gene>
<dbReference type="STRING" id="85558.T45_00353"/>
<dbReference type="EMBL" id="AEJB01000681">
    <property type="protein sequence ID" value="ELP61472.1"/>
    <property type="molecule type" value="Genomic_DNA"/>
</dbReference>
<sequence length="117" mass="13270">MTDKPSRLELLYFARRVIVQQAQTSLAQLDRWISVEKEREAARRRAEDRRPPPPEWLLERGIGAESPPALIHQGGCAMADGVRIQPISEGQARRALYEHVEACPFCNPDTALHFVPE</sequence>
<comment type="caution">
    <text evidence="1">The sequence shown here is derived from an EMBL/GenBank/DDBJ whole genome shotgun (WGS) entry which is preliminary data.</text>
</comment>
<protein>
    <submittedName>
        <fullName evidence="1">Uncharacterized protein</fullName>
    </submittedName>
</protein>
<accession>L7ER15</accession>
<dbReference type="PATRIC" id="fig|698760.3.peg.9557"/>
<reference evidence="1 2" key="1">
    <citation type="journal article" date="2011" name="Plasmid">
        <title>Streptomyces turgidiscabies Car8 contains a modular pathogenicity island that shares virulence genes with other actinobacterial plant pathogens.</title>
        <authorList>
            <person name="Huguet-Tapia J.C."/>
            <person name="Badger J.H."/>
            <person name="Loria R."/>
            <person name="Pettis G.S."/>
        </authorList>
    </citation>
    <scope>NUCLEOTIDE SEQUENCE [LARGE SCALE GENOMIC DNA]</scope>
    <source>
        <strain evidence="1 2">Car8</strain>
    </source>
</reference>
<dbReference type="Pfam" id="PF19746">
    <property type="entry name" value="DUF6233"/>
    <property type="match status" value="1"/>
</dbReference>
<keyword evidence="2" id="KW-1185">Reference proteome</keyword>
<evidence type="ECO:0000313" key="2">
    <source>
        <dbReference type="Proteomes" id="UP000010931"/>
    </source>
</evidence>
<proteinExistence type="predicted"/>
<evidence type="ECO:0000313" key="1">
    <source>
        <dbReference type="EMBL" id="ELP61472.1"/>
    </source>
</evidence>
<dbReference type="Proteomes" id="UP000010931">
    <property type="component" value="Unassembled WGS sequence"/>
</dbReference>